<protein>
    <submittedName>
        <fullName evidence="2">Uncharacterized protein</fullName>
    </submittedName>
</protein>
<dbReference type="EMBL" id="JAEHOC010000041">
    <property type="protein sequence ID" value="KAG2427271.1"/>
    <property type="molecule type" value="Genomic_DNA"/>
</dbReference>
<gene>
    <name evidence="2" type="ORF">HXX76_012467</name>
</gene>
<feature type="region of interest" description="Disordered" evidence="1">
    <location>
        <begin position="285"/>
        <end position="307"/>
    </location>
</feature>
<evidence type="ECO:0000313" key="2">
    <source>
        <dbReference type="EMBL" id="KAG2427271.1"/>
    </source>
</evidence>
<reference evidence="2" key="1">
    <citation type="journal article" date="2020" name="bioRxiv">
        <title>Comparative genomics of Chlamydomonas.</title>
        <authorList>
            <person name="Craig R.J."/>
            <person name="Hasan A.R."/>
            <person name="Ness R.W."/>
            <person name="Keightley P.D."/>
        </authorList>
    </citation>
    <scope>NUCLEOTIDE SEQUENCE</scope>
    <source>
        <strain evidence="2">SAG 7.73</strain>
    </source>
</reference>
<organism evidence="2 3">
    <name type="scientific">Chlamydomonas incerta</name>
    <dbReference type="NCBI Taxonomy" id="51695"/>
    <lineage>
        <taxon>Eukaryota</taxon>
        <taxon>Viridiplantae</taxon>
        <taxon>Chlorophyta</taxon>
        <taxon>core chlorophytes</taxon>
        <taxon>Chlorophyceae</taxon>
        <taxon>CS clade</taxon>
        <taxon>Chlamydomonadales</taxon>
        <taxon>Chlamydomonadaceae</taxon>
        <taxon>Chlamydomonas</taxon>
    </lineage>
</organism>
<name>A0A835VW30_CHLIN</name>
<keyword evidence="3" id="KW-1185">Reference proteome</keyword>
<sequence>MVEGLSRLQQLQRLSLVCSALTGHEARAHALLGARRPPHVRSISIYNGAAFPRDHRPLSLSLSQALTFQLEYGPLPPQGRLRACAPGAAAACTAAVAEAAAASAAASRPAEGILRVTVGEGLKGCYHTKLMARMEAMAAHVLGTAATLRQRRIPQLVFQDLYTEDWEPPEPGGPGAPLLRLLRRCRRVDLGRLTVSLKQDPGVPAAALRLFGLPRELALCHHTWRRREDTLAALAVMPRRRRPTLTLDTRNPTEMREAATQVVQDAASELWTEAGNGLARGAASSIGANGGSRSSGGGSQGSSSGQRGSAIVLLHGPLPGSGLATGCLALEEEWLQDALHQWFGGQRRQQQQGVRRFRELLELLGRTAAVAAPAADMVLVECRSSADAAEVVALVARLGKVMVARGGDGGGESAPVRAAVLPAALPGVTEGVQHVWQSAVSEAILATVRRSAPAPVHAVGTAAHAAAGPHSAAAGAGAARARIDDTLLGRLDALMSLDVAAWRLWQLDEYCNVDTWGLDSKLDAEEMEERVEAQLQALLGRPKQEMDVGQGFDD</sequence>
<accession>A0A835VW30</accession>
<evidence type="ECO:0000313" key="3">
    <source>
        <dbReference type="Proteomes" id="UP000650467"/>
    </source>
</evidence>
<feature type="compositionally biased region" description="Gly residues" evidence="1">
    <location>
        <begin position="288"/>
        <end position="300"/>
    </location>
</feature>
<evidence type="ECO:0000256" key="1">
    <source>
        <dbReference type="SAM" id="MobiDB-lite"/>
    </source>
</evidence>
<dbReference type="AlphaFoldDB" id="A0A835VW30"/>
<dbReference type="Proteomes" id="UP000650467">
    <property type="component" value="Unassembled WGS sequence"/>
</dbReference>
<comment type="caution">
    <text evidence="2">The sequence shown here is derived from an EMBL/GenBank/DDBJ whole genome shotgun (WGS) entry which is preliminary data.</text>
</comment>
<proteinExistence type="predicted"/>